<evidence type="ECO:0000313" key="3">
    <source>
        <dbReference type="Proteomes" id="UP000828390"/>
    </source>
</evidence>
<feature type="region of interest" description="Disordered" evidence="1">
    <location>
        <begin position="184"/>
        <end position="203"/>
    </location>
</feature>
<dbReference type="EMBL" id="JAIWYP010000002">
    <property type="protein sequence ID" value="KAH3862488.1"/>
    <property type="molecule type" value="Genomic_DNA"/>
</dbReference>
<evidence type="ECO:0000256" key="1">
    <source>
        <dbReference type="SAM" id="MobiDB-lite"/>
    </source>
</evidence>
<evidence type="ECO:0000313" key="2">
    <source>
        <dbReference type="EMBL" id="KAH3862488.1"/>
    </source>
</evidence>
<dbReference type="PANTHER" id="PTHR34305:SF1">
    <property type="entry name" value="SWIM-TYPE DOMAIN-CONTAINING PROTEIN"/>
    <property type="match status" value="1"/>
</dbReference>
<comment type="caution">
    <text evidence="2">The sequence shown here is derived from an EMBL/GenBank/DDBJ whole genome shotgun (WGS) entry which is preliminary data.</text>
</comment>
<dbReference type="PANTHER" id="PTHR34305">
    <property type="entry name" value="EXPRESSED PROTEIN"/>
    <property type="match status" value="1"/>
</dbReference>
<sequence>MPSFSSQAGRGKQGQRRKQTKALDTILLSSTEMKTLKGMLQEEGNNHLVEIVDKLNVFNTVPHHYRIILAELGKNTPVCGIMQCGGNERCLDILTQISETGDNILDSVNIDKLSIIQQQVPVIAAFLAGCSEKLPDHSRQLLHELLSMLKQTFDAPTAPKSNYAELTESPCDVFPSLPTVHGSGRYEADRKANHDNSDQYRKESWGHPTLSPGIFTMYCPHSTCYGFSILENHESPQNPFEILKTRFETAPKVVVYDNACKLHQYAFLRGPVFFKDMLFLVDKLLWKGHTACYNISMYGTHCRLNRT</sequence>
<keyword evidence="3" id="KW-1185">Reference proteome</keyword>
<organism evidence="2 3">
    <name type="scientific">Dreissena polymorpha</name>
    <name type="common">Zebra mussel</name>
    <name type="synonym">Mytilus polymorpha</name>
    <dbReference type="NCBI Taxonomy" id="45954"/>
    <lineage>
        <taxon>Eukaryota</taxon>
        <taxon>Metazoa</taxon>
        <taxon>Spiralia</taxon>
        <taxon>Lophotrochozoa</taxon>
        <taxon>Mollusca</taxon>
        <taxon>Bivalvia</taxon>
        <taxon>Autobranchia</taxon>
        <taxon>Heteroconchia</taxon>
        <taxon>Euheterodonta</taxon>
        <taxon>Imparidentia</taxon>
        <taxon>Neoheterodontei</taxon>
        <taxon>Myida</taxon>
        <taxon>Dreissenoidea</taxon>
        <taxon>Dreissenidae</taxon>
        <taxon>Dreissena</taxon>
    </lineage>
</organism>
<reference evidence="2" key="1">
    <citation type="journal article" date="2019" name="bioRxiv">
        <title>The Genome of the Zebra Mussel, Dreissena polymorpha: A Resource for Invasive Species Research.</title>
        <authorList>
            <person name="McCartney M.A."/>
            <person name="Auch B."/>
            <person name="Kono T."/>
            <person name="Mallez S."/>
            <person name="Zhang Y."/>
            <person name="Obille A."/>
            <person name="Becker A."/>
            <person name="Abrahante J.E."/>
            <person name="Garbe J."/>
            <person name="Badalamenti J.P."/>
            <person name="Herman A."/>
            <person name="Mangelson H."/>
            <person name="Liachko I."/>
            <person name="Sullivan S."/>
            <person name="Sone E.D."/>
            <person name="Koren S."/>
            <person name="Silverstein K.A.T."/>
            <person name="Beckman K.B."/>
            <person name="Gohl D.M."/>
        </authorList>
    </citation>
    <scope>NUCLEOTIDE SEQUENCE</scope>
    <source>
        <strain evidence="2">Duluth1</strain>
        <tissue evidence="2">Whole animal</tissue>
    </source>
</reference>
<protein>
    <submittedName>
        <fullName evidence="2">Uncharacterized protein</fullName>
    </submittedName>
</protein>
<name>A0A9D4LRK5_DREPO</name>
<dbReference type="AlphaFoldDB" id="A0A9D4LRK5"/>
<dbReference type="Proteomes" id="UP000828390">
    <property type="component" value="Unassembled WGS sequence"/>
</dbReference>
<accession>A0A9D4LRK5</accession>
<proteinExistence type="predicted"/>
<reference evidence="2" key="2">
    <citation type="submission" date="2020-11" db="EMBL/GenBank/DDBJ databases">
        <authorList>
            <person name="McCartney M.A."/>
            <person name="Auch B."/>
            <person name="Kono T."/>
            <person name="Mallez S."/>
            <person name="Becker A."/>
            <person name="Gohl D.M."/>
            <person name="Silverstein K.A.T."/>
            <person name="Koren S."/>
            <person name="Bechman K.B."/>
            <person name="Herman A."/>
            <person name="Abrahante J.E."/>
            <person name="Garbe J."/>
        </authorList>
    </citation>
    <scope>NUCLEOTIDE SEQUENCE</scope>
    <source>
        <strain evidence="2">Duluth1</strain>
        <tissue evidence="2">Whole animal</tissue>
    </source>
</reference>
<gene>
    <name evidence="2" type="ORF">DPMN_025455</name>
</gene>